<feature type="binding site" evidence="13">
    <location>
        <position position="223"/>
    </location>
    <ligand>
        <name>ATP</name>
        <dbReference type="ChEBI" id="CHEBI:30616"/>
    </ligand>
</feature>
<keyword evidence="12" id="KW-0862">Zinc</keyword>
<dbReference type="InterPro" id="IPR000477">
    <property type="entry name" value="RT_dom"/>
</dbReference>
<dbReference type="Gene3D" id="3.30.70.270">
    <property type="match status" value="1"/>
</dbReference>
<evidence type="ECO:0000256" key="10">
    <source>
        <dbReference type="ARBA" id="ARBA00022840"/>
    </source>
</evidence>
<dbReference type="SMART" id="SM00220">
    <property type="entry name" value="S_TKc"/>
    <property type="match status" value="1"/>
</dbReference>
<evidence type="ECO:0000256" key="14">
    <source>
        <dbReference type="SAM" id="MobiDB-lite"/>
    </source>
</evidence>
<keyword evidence="4" id="KW-0540">Nuclease</keyword>
<dbReference type="Proteomes" id="UP001151760">
    <property type="component" value="Unassembled WGS sequence"/>
</dbReference>
<keyword evidence="9" id="KW-0378">Hydrolase</keyword>
<evidence type="ECO:0000259" key="17">
    <source>
        <dbReference type="PROSITE" id="PS50878"/>
    </source>
</evidence>
<dbReference type="SUPFAM" id="SSF56672">
    <property type="entry name" value="DNA/RNA polymerases"/>
    <property type="match status" value="1"/>
</dbReference>
<dbReference type="Gene3D" id="3.30.420.10">
    <property type="entry name" value="Ribonuclease H-like superfamily/Ribonuclease H"/>
    <property type="match status" value="1"/>
</dbReference>
<dbReference type="GO" id="GO:0003964">
    <property type="term" value="F:RNA-directed DNA polymerase activity"/>
    <property type="evidence" value="ECO:0007669"/>
    <property type="project" value="UniProtKB-KW"/>
</dbReference>
<evidence type="ECO:0000256" key="7">
    <source>
        <dbReference type="ARBA" id="ARBA00022759"/>
    </source>
</evidence>
<gene>
    <name evidence="19" type="ORF">Tco_0774951</name>
</gene>
<dbReference type="InterPro" id="IPR000719">
    <property type="entry name" value="Prot_kinase_dom"/>
</dbReference>
<keyword evidence="8" id="KW-0418">Kinase</keyword>
<dbReference type="PROSITE" id="PS50994">
    <property type="entry name" value="INTEGRASE"/>
    <property type="match status" value="1"/>
</dbReference>
<keyword evidence="6 13" id="KW-0547">Nucleotide-binding</keyword>
<dbReference type="Pfam" id="PF17917">
    <property type="entry name" value="RT_RNaseH"/>
    <property type="match status" value="1"/>
</dbReference>
<evidence type="ECO:0000256" key="5">
    <source>
        <dbReference type="ARBA" id="ARBA00022737"/>
    </source>
</evidence>
<dbReference type="InterPro" id="IPR041588">
    <property type="entry name" value="Integrase_H2C2"/>
</dbReference>
<dbReference type="NCBIfam" id="TIGR00756">
    <property type="entry name" value="PPR"/>
    <property type="match status" value="1"/>
</dbReference>
<dbReference type="InterPro" id="IPR011009">
    <property type="entry name" value="Kinase-like_dom_sf"/>
</dbReference>
<reference evidence="19" key="1">
    <citation type="journal article" date="2022" name="Int. J. Mol. Sci.">
        <title>Draft Genome of Tanacetum Coccineum: Genomic Comparison of Closely Related Tanacetum-Family Plants.</title>
        <authorList>
            <person name="Yamashiro T."/>
            <person name="Shiraishi A."/>
            <person name="Nakayama K."/>
            <person name="Satake H."/>
        </authorList>
    </citation>
    <scope>NUCLEOTIDE SEQUENCE</scope>
</reference>
<dbReference type="EMBL" id="BQNB010011573">
    <property type="protein sequence ID" value="GJS92315.1"/>
    <property type="molecule type" value="Genomic_DNA"/>
</dbReference>
<dbReference type="InterPro" id="IPR001878">
    <property type="entry name" value="Znf_CCHC"/>
</dbReference>
<dbReference type="Gene3D" id="3.10.10.10">
    <property type="entry name" value="HIV Type 1 Reverse Transcriptase, subunit A, domain 1"/>
    <property type="match status" value="1"/>
</dbReference>
<evidence type="ECO:0000256" key="4">
    <source>
        <dbReference type="ARBA" id="ARBA00022722"/>
    </source>
</evidence>
<dbReference type="PANTHER" id="PTHR35046">
    <property type="entry name" value="ZINC KNUCKLE (CCHC-TYPE) FAMILY PROTEIN"/>
    <property type="match status" value="1"/>
</dbReference>
<dbReference type="Pfam" id="PF03732">
    <property type="entry name" value="Retrotrans_gag"/>
    <property type="match status" value="1"/>
</dbReference>
<keyword evidence="2" id="KW-0808">Transferase</keyword>
<feature type="compositionally biased region" description="Polar residues" evidence="14">
    <location>
        <begin position="688"/>
        <end position="698"/>
    </location>
</feature>
<accession>A0ABQ4ZQV9</accession>
<feature type="domain" description="Reverse transcriptase" evidence="17">
    <location>
        <begin position="960"/>
        <end position="1143"/>
    </location>
</feature>
<dbReference type="SUPFAM" id="SSF56112">
    <property type="entry name" value="Protein kinase-like (PK-like)"/>
    <property type="match status" value="2"/>
</dbReference>
<dbReference type="PROSITE" id="PS00107">
    <property type="entry name" value="PROTEIN_KINASE_ATP"/>
    <property type="match status" value="1"/>
</dbReference>
<evidence type="ECO:0000259" key="15">
    <source>
        <dbReference type="PROSITE" id="PS50011"/>
    </source>
</evidence>
<dbReference type="InterPro" id="IPR043128">
    <property type="entry name" value="Rev_trsase/Diguanyl_cyclase"/>
</dbReference>
<feature type="domain" description="Protein kinase" evidence="15">
    <location>
        <begin position="192"/>
        <end position="468"/>
    </location>
</feature>
<evidence type="ECO:0000259" key="16">
    <source>
        <dbReference type="PROSITE" id="PS50158"/>
    </source>
</evidence>
<keyword evidence="10 13" id="KW-0067">ATP-binding</keyword>
<dbReference type="CDD" id="cd09274">
    <property type="entry name" value="RNase_HI_RT_Ty3"/>
    <property type="match status" value="1"/>
</dbReference>
<organism evidence="19 20">
    <name type="scientific">Tanacetum coccineum</name>
    <dbReference type="NCBI Taxonomy" id="301880"/>
    <lineage>
        <taxon>Eukaryota</taxon>
        <taxon>Viridiplantae</taxon>
        <taxon>Streptophyta</taxon>
        <taxon>Embryophyta</taxon>
        <taxon>Tracheophyta</taxon>
        <taxon>Spermatophyta</taxon>
        <taxon>Magnoliopsida</taxon>
        <taxon>eudicotyledons</taxon>
        <taxon>Gunneridae</taxon>
        <taxon>Pentapetalae</taxon>
        <taxon>asterids</taxon>
        <taxon>campanulids</taxon>
        <taxon>Asterales</taxon>
        <taxon>Asteraceae</taxon>
        <taxon>Asteroideae</taxon>
        <taxon>Anthemideae</taxon>
        <taxon>Anthemidinae</taxon>
        <taxon>Tanacetum</taxon>
    </lineage>
</organism>
<dbReference type="InterPro" id="IPR001584">
    <property type="entry name" value="Integrase_cat-core"/>
</dbReference>
<evidence type="ECO:0000256" key="12">
    <source>
        <dbReference type="PROSITE-ProRule" id="PRU00047"/>
    </source>
</evidence>
<feature type="region of interest" description="Disordered" evidence="14">
    <location>
        <begin position="493"/>
        <end position="527"/>
    </location>
</feature>
<dbReference type="InterPro" id="IPR001245">
    <property type="entry name" value="Ser-Thr/Tyr_kinase_cat_dom"/>
</dbReference>
<dbReference type="InterPro" id="IPR011990">
    <property type="entry name" value="TPR-like_helical_dom_sf"/>
</dbReference>
<proteinExistence type="predicted"/>
<evidence type="ECO:0000256" key="8">
    <source>
        <dbReference type="ARBA" id="ARBA00022777"/>
    </source>
</evidence>
<dbReference type="InterPro" id="IPR012337">
    <property type="entry name" value="RNaseH-like_sf"/>
</dbReference>
<keyword evidence="3" id="KW-0548">Nucleotidyltransferase</keyword>
<evidence type="ECO:0000313" key="20">
    <source>
        <dbReference type="Proteomes" id="UP001151760"/>
    </source>
</evidence>
<keyword evidence="1" id="KW-0723">Serine/threonine-protein kinase</keyword>
<evidence type="ECO:0000256" key="2">
    <source>
        <dbReference type="ARBA" id="ARBA00022679"/>
    </source>
</evidence>
<dbReference type="SMART" id="SM00343">
    <property type="entry name" value="ZnF_C2HC"/>
    <property type="match status" value="1"/>
</dbReference>
<dbReference type="PROSITE" id="PS50011">
    <property type="entry name" value="PROTEIN_KINASE_DOM"/>
    <property type="match status" value="1"/>
</dbReference>
<evidence type="ECO:0000313" key="19">
    <source>
        <dbReference type="EMBL" id="GJS92315.1"/>
    </source>
</evidence>
<dbReference type="Pfam" id="PF17921">
    <property type="entry name" value="Integrase_H2C2"/>
    <property type="match status" value="1"/>
</dbReference>
<dbReference type="PROSITE" id="PS50158">
    <property type="entry name" value="ZF_CCHC"/>
    <property type="match status" value="1"/>
</dbReference>
<dbReference type="InterPro" id="IPR036875">
    <property type="entry name" value="Znf_CCHC_sf"/>
</dbReference>
<reference evidence="19" key="2">
    <citation type="submission" date="2022-01" db="EMBL/GenBank/DDBJ databases">
        <authorList>
            <person name="Yamashiro T."/>
            <person name="Shiraishi A."/>
            <person name="Satake H."/>
            <person name="Nakayama K."/>
        </authorList>
    </citation>
    <scope>NUCLEOTIDE SEQUENCE</scope>
</reference>
<feature type="region of interest" description="Disordered" evidence="14">
    <location>
        <begin position="680"/>
        <end position="717"/>
    </location>
</feature>
<keyword evidence="20" id="KW-1185">Reference proteome</keyword>
<dbReference type="InterPro" id="IPR041373">
    <property type="entry name" value="RT_RNaseH"/>
</dbReference>
<protein>
    <submittedName>
        <fullName evidence="19">RNA-directed DNA polymerase</fullName>
    </submittedName>
</protein>
<dbReference type="SUPFAM" id="SSF53098">
    <property type="entry name" value="Ribonuclease H-like"/>
    <property type="match status" value="1"/>
</dbReference>
<dbReference type="Gene3D" id="3.30.200.20">
    <property type="entry name" value="Phosphorylase Kinase, domain 1"/>
    <property type="match status" value="2"/>
</dbReference>
<dbReference type="Gene3D" id="1.10.340.70">
    <property type="match status" value="1"/>
</dbReference>
<dbReference type="InterPro" id="IPR008271">
    <property type="entry name" value="Ser/Thr_kinase_AS"/>
</dbReference>
<dbReference type="Pfam" id="PF00078">
    <property type="entry name" value="RVT_1"/>
    <property type="match status" value="1"/>
</dbReference>
<comment type="caution">
    <text evidence="19">The sequence shown here is derived from an EMBL/GenBank/DDBJ whole genome shotgun (WGS) entry which is preliminary data.</text>
</comment>
<evidence type="ECO:0000256" key="6">
    <source>
        <dbReference type="ARBA" id="ARBA00022741"/>
    </source>
</evidence>
<evidence type="ECO:0000256" key="11">
    <source>
        <dbReference type="ARBA" id="ARBA00022918"/>
    </source>
</evidence>
<dbReference type="Pfam" id="PF13041">
    <property type="entry name" value="PPR_2"/>
    <property type="match status" value="1"/>
</dbReference>
<keyword evidence="12" id="KW-0479">Metal-binding</keyword>
<dbReference type="PROSITE" id="PS00108">
    <property type="entry name" value="PROTEIN_KINASE_ST"/>
    <property type="match status" value="1"/>
</dbReference>
<keyword evidence="12" id="KW-0863">Zinc-finger</keyword>
<dbReference type="Gene3D" id="1.10.510.10">
    <property type="entry name" value="Transferase(Phosphotransferase) domain 1"/>
    <property type="match status" value="1"/>
</dbReference>
<dbReference type="InterPro" id="IPR017441">
    <property type="entry name" value="Protein_kinase_ATP_BS"/>
</dbReference>
<dbReference type="CDD" id="cd01647">
    <property type="entry name" value="RT_LTR"/>
    <property type="match status" value="1"/>
</dbReference>
<name>A0ABQ4ZQV9_9ASTR</name>
<dbReference type="Pfam" id="PF00098">
    <property type="entry name" value="zf-CCHC"/>
    <property type="match status" value="1"/>
</dbReference>
<evidence type="ECO:0000256" key="1">
    <source>
        <dbReference type="ARBA" id="ARBA00022527"/>
    </source>
</evidence>
<evidence type="ECO:0000259" key="18">
    <source>
        <dbReference type="PROSITE" id="PS50994"/>
    </source>
</evidence>
<feature type="domain" description="CCHC-type" evidence="16">
    <location>
        <begin position="725"/>
        <end position="741"/>
    </location>
</feature>
<dbReference type="Gene3D" id="1.25.40.10">
    <property type="entry name" value="Tetratricopeptide repeat domain"/>
    <property type="match status" value="1"/>
</dbReference>
<keyword evidence="7" id="KW-0255">Endonuclease</keyword>
<sequence>MSSLNDLAHLKITLENILSATNNFDDENIVRVNGFSKDYMGHLFWSGELIDVAARRLNKERDDEIEQQFWMEVSMLCSLKHKIWLSIVGEKTLSDLIDWDLWKQMAPQSFSVFAETAYDCLNKERSHRPDIGEVVTRLEKALELQLGNNNMPDVAEDEGKAVRDGIRSKLFVAKFQHLKIELEAIKSATNKFDDGHCIGKGGFGKVYKGELVHPNGRSVVALKRLDRAFGQGNPEFWKEVIMLSLYKHDNIVSLLGFCDDCGEMILVYEYASKRSLDLYLNDKDLTWVQRLEICIGAARGLAYLHNPGRTQQRVLHRDIKSSNILLDENWNARIADLGLSKFGPANQKYTFLVSNAVGTIGYCDPLYVETGLLTQESDVYSFGVVLFELLCGRLSIGNSRDECQPLTELVRKCYKQNTMDEIIYGNIKDEINPDSLKAFTTIAYQCLMREQEQRPLMTKVVKVLESALQLQVSFRELEFSWFSSEPHTEYETEEDDFENYFHDSPPQTPPRHHRQPPAPHHPTDPLRSLGIRTEIPEFDGKLHPDDFLDWLQTVERIFDLRDIPDNVKVKLVAIKLKKYASLWWEHIQLQRYRNGKHKISSWNKMQRLLRAKFLPLTFKQDAYLDYQNLRQGSLSVEDLITEFERMRLRCGAEEDEEQVIARFLDVCRLALRVEQQNTRKNKSVGRFQPSTRTSTQPQFAPKPGPTKTETPTVTTAPLDTSGPLRCFKCQGLGHLKRDCPNKQLVAFVDDVEPKYDTENEDASVTLYPDQGEALIVRRVLTSVVTPPDNDTTWLRHNIFRTQCTSKGRVCTVIIDGGSCNLVKVTQRCLVAFSIGNKYKDELRCEVVPMDACHLLLGRPWLYDHQVKHDGFRNTYSFHKDGLHVTLAPLNPKDATPEVAPMTKDEIVGLARQSPPDFRSCVTSSLHRFHSCATIPKKPAYAWETQSGYLPGVHLHVKKLLDKGLIRESMSPCAVPALLVPKPNGTFRMCIDSRAVNKITIKYRFPIPRFDDLLDHLHGASVFSKIDLRSGYHQIRLRAGDEWKTAFKTRDGLYEWTVMPFGLSNAPSTFMRLMNHIFRNLIGKCVVVYFDDILVFSTNLESHLQHLRDIFLILRVTKLFALNHKKCHICDYGGYSSRWVTFARSGNGISMDSTTTASQDSSLPHWPNPPKSSMHVVCVPKFVWTLESQKAFDTLKKAVTAAPVLALPNFEHVFQVECDASGLGIGGVLSQQNRPIAFFSEKFNDSRKRYSTYDKEFYAIVRSLEYWRHYLLPNEFILYSDHQALRFIQGQAKLKPRHAKWVEMLQDFSFVIRHKVGSANTGLRNLKCLYVDDPDFKDLWIKCNTTPFRDYVRRDGFLFKGRRLCVPLSSVREAIILEAHQGGLAGHFGRDKTVAMVSERFFWPKLVNDVVKVLSCCRICRLAKTHHTNQGLYTPLPTPNGPWEDVSIDFVLGLPLTQRKKDSIMVVVDRFSKMAHFLPCSKTYDASQVARLYFAEVVRLHGVPKTITSDRDVKFVSHFWRTLWKHLGANLQFSSSHHPTNGWTNGDVFPPPGSLWKRYQDRADGHSPVVPTAYRLMIFMSPRRRAVFYLGEDDTDGPEGRAQLKSGDVLEALNRLDEMSRKGGFCKSGDFKKAWELFDGICSKDLIPDGVTYAAMIDGYFSKGAAKNRKWKGR</sequence>
<dbReference type="InterPro" id="IPR043502">
    <property type="entry name" value="DNA/RNA_pol_sf"/>
</dbReference>
<dbReference type="PROSITE" id="PS50878">
    <property type="entry name" value="RT_POL"/>
    <property type="match status" value="1"/>
</dbReference>
<keyword evidence="11 19" id="KW-0695">RNA-directed DNA polymerase</keyword>
<dbReference type="InterPro" id="IPR002885">
    <property type="entry name" value="PPR_rpt"/>
</dbReference>
<dbReference type="SUPFAM" id="SSF57756">
    <property type="entry name" value="Retrovirus zinc finger-like domains"/>
    <property type="match status" value="1"/>
</dbReference>
<keyword evidence="5" id="KW-0677">Repeat</keyword>
<evidence type="ECO:0000256" key="9">
    <source>
        <dbReference type="ARBA" id="ARBA00022801"/>
    </source>
</evidence>
<feature type="domain" description="Integrase catalytic" evidence="18">
    <location>
        <begin position="1437"/>
        <end position="1538"/>
    </location>
</feature>
<feature type="compositionally biased region" description="Low complexity" evidence="14">
    <location>
        <begin position="705"/>
        <end position="717"/>
    </location>
</feature>
<evidence type="ECO:0000256" key="3">
    <source>
        <dbReference type="ARBA" id="ARBA00022695"/>
    </source>
</evidence>
<dbReference type="PANTHER" id="PTHR35046:SF23">
    <property type="entry name" value="NUCLEOTIDYLTRANSFERASE, RIBONUCLEASE H"/>
    <property type="match status" value="1"/>
</dbReference>
<dbReference type="Gene3D" id="4.10.60.10">
    <property type="entry name" value="Zinc finger, CCHC-type"/>
    <property type="match status" value="1"/>
</dbReference>
<dbReference type="InterPro" id="IPR005162">
    <property type="entry name" value="Retrotrans_gag_dom"/>
</dbReference>
<evidence type="ECO:0000256" key="13">
    <source>
        <dbReference type="PROSITE-ProRule" id="PRU10141"/>
    </source>
</evidence>
<dbReference type="Pfam" id="PF07714">
    <property type="entry name" value="PK_Tyr_Ser-Thr"/>
    <property type="match status" value="1"/>
</dbReference>
<dbReference type="InterPro" id="IPR036397">
    <property type="entry name" value="RNaseH_sf"/>
</dbReference>